<evidence type="ECO:0000313" key="1">
    <source>
        <dbReference type="EMBL" id="PRD41121.1"/>
    </source>
</evidence>
<reference evidence="1 2" key="1">
    <citation type="submission" date="2018-02" db="EMBL/GenBank/DDBJ databases">
        <title>The draft genome of Phyllobacterium sp. 1N-3.</title>
        <authorList>
            <person name="Liu L."/>
            <person name="Li L."/>
            <person name="Zhang X."/>
            <person name="Wang T."/>
            <person name="Liang L."/>
        </authorList>
    </citation>
    <scope>NUCLEOTIDE SEQUENCE [LARGE SCALE GENOMIC DNA]</scope>
    <source>
        <strain evidence="1 2">1N-3</strain>
    </source>
</reference>
<sequence length="67" mass="7387">MASLIGCIAKMALLEAVSPFSSDKETERSRQIMFRPLLLISPTVIGPGLIQHSWHRSARAPLAEWLG</sequence>
<comment type="caution">
    <text evidence="1">The sequence shown here is derived from an EMBL/GenBank/DDBJ whole genome shotgun (WGS) entry which is preliminary data.</text>
</comment>
<organism evidence="1 2">
    <name type="scientific">Phyllobacterium phragmitis</name>
    <dbReference type="NCBI Taxonomy" id="2670329"/>
    <lineage>
        <taxon>Bacteria</taxon>
        <taxon>Pseudomonadati</taxon>
        <taxon>Pseudomonadota</taxon>
        <taxon>Alphaproteobacteria</taxon>
        <taxon>Hyphomicrobiales</taxon>
        <taxon>Phyllobacteriaceae</taxon>
        <taxon>Phyllobacterium</taxon>
    </lineage>
</organism>
<proteinExistence type="predicted"/>
<protein>
    <submittedName>
        <fullName evidence="1">Uncharacterized protein</fullName>
    </submittedName>
</protein>
<keyword evidence="2" id="KW-1185">Reference proteome</keyword>
<evidence type="ECO:0000313" key="2">
    <source>
        <dbReference type="Proteomes" id="UP000239434"/>
    </source>
</evidence>
<gene>
    <name evidence="1" type="ORF">C5748_23020</name>
</gene>
<dbReference type="Proteomes" id="UP000239434">
    <property type="component" value="Unassembled WGS sequence"/>
</dbReference>
<dbReference type="AlphaFoldDB" id="A0A2S9IKR2"/>
<accession>A0A2S9IKR2</accession>
<name>A0A2S9IKR2_9HYPH</name>
<dbReference type="EMBL" id="PVBR01000024">
    <property type="protein sequence ID" value="PRD41121.1"/>
    <property type="molecule type" value="Genomic_DNA"/>
</dbReference>